<feature type="domain" description="Pyridoxamine 5'-phosphate oxidase N-terminal" evidence="1">
    <location>
        <begin position="10"/>
        <end position="138"/>
    </location>
</feature>
<evidence type="ECO:0000313" key="3">
    <source>
        <dbReference type="Proteomes" id="UP000237144"/>
    </source>
</evidence>
<sequence length="278" mass="31038">MGNFYDEIPTEDLVEWIKEQKMFWVASAPLDRQGSVNVSPKGYDSLEIVSKNAVWYQDMTGSGNETISHMREPGNARLTIMFHAFEGPPRICRLFGRGKVFDRDSPEYNKLLPVGDPRRLPGSRAVIWLDIERVGTSCGYSVPFYDYVKDRDRLKDHYAKLEAVDSAYLETHDCGDCTLAPASIKGGMRAYWQLKNSESVDGLPGIALAGFPPKEWAVRKNRKGVTVAYGHAANQSNWQQAVATLFGGTDRRFELGLVVGIAAGIWIGARGWQSFVPQ</sequence>
<evidence type="ECO:0000259" key="1">
    <source>
        <dbReference type="Pfam" id="PF01243"/>
    </source>
</evidence>
<name>A0A2S5B624_9BASI</name>
<dbReference type="Gene3D" id="2.30.110.10">
    <property type="entry name" value="Electron Transport, Fmn-binding Protein, Chain A"/>
    <property type="match status" value="1"/>
</dbReference>
<dbReference type="STRING" id="741276.A0A2S5B624"/>
<dbReference type="InterPro" id="IPR011576">
    <property type="entry name" value="Pyridox_Oxase_N"/>
</dbReference>
<reference evidence="2 3" key="1">
    <citation type="journal article" date="2018" name="Front. Microbiol.">
        <title>Prospects for Fungal Bioremediation of Acidic Radioactive Waste Sites: Characterization and Genome Sequence of Rhodotorula taiwanensis MD1149.</title>
        <authorList>
            <person name="Tkavc R."/>
            <person name="Matrosova V.Y."/>
            <person name="Grichenko O.E."/>
            <person name="Gostincar C."/>
            <person name="Volpe R.P."/>
            <person name="Klimenkova P."/>
            <person name="Gaidamakova E.K."/>
            <person name="Zhou C.E."/>
            <person name="Stewart B.J."/>
            <person name="Lyman M.G."/>
            <person name="Malfatti S.A."/>
            <person name="Rubinfeld B."/>
            <person name="Courtot M."/>
            <person name="Singh J."/>
            <person name="Dalgard C.L."/>
            <person name="Hamilton T."/>
            <person name="Frey K.G."/>
            <person name="Gunde-Cimerman N."/>
            <person name="Dugan L."/>
            <person name="Daly M.J."/>
        </authorList>
    </citation>
    <scope>NUCLEOTIDE SEQUENCE [LARGE SCALE GENOMIC DNA]</scope>
    <source>
        <strain evidence="2 3">MD1149</strain>
    </source>
</reference>
<dbReference type="AlphaFoldDB" id="A0A2S5B624"/>
<dbReference type="SUPFAM" id="SSF50475">
    <property type="entry name" value="FMN-binding split barrel"/>
    <property type="match status" value="1"/>
</dbReference>
<gene>
    <name evidence="2" type="ORF">BMF94_4738</name>
</gene>
<dbReference type="PANTHER" id="PTHR39336:SF1">
    <property type="entry name" value="PYRIDOXAMINE PHOSPHATE OXIDASE FAMILY PROTEIN (AFU_ORTHOLOGUE AFUA_6G11440)"/>
    <property type="match status" value="1"/>
</dbReference>
<dbReference type="Pfam" id="PF01243">
    <property type="entry name" value="PNPOx_N"/>
    <property type="match status" value="1"/>
</dbReference>
<dbReference type="EMBL" id="PJQD01000055">
    <property type="protein sequence ID" value="POY72232.1"/>
    <property type="molecule type" value="Genomic_DNA"/>
</dbReference>
<comment type="caution">
    <text evidence="2">The sequence shown here is derived from an EMBL/GenBank/DDBJ whole genome shotgun (WGS) entry which is preliminary data.</text>
</comment>
<accession>A0A2S5B624</accession>
<dbReference type="Proteomes" id="UP000237144">
    <property type="component" value="Unassembled WGS sequence"/>
</dbReference>
<keyword evidence="3" id="KW-1185">Reference proteome</keyword>
<organism evidence="2 3">
    <name type="scientific">Rhodotorula taiwanensis</name>
    <dbReference type="NCBI Taxonomy" id="741276"/>
    <lineage>
        <taxon>Eukaryota</taxon>
        <taxon>Fungi</taxon>
        <taxon>Dikarya</taxon>
        <taxon>Basidiomycota</taxon>
        <taxon>Pucciniomycotina</taxon>
        <taxon>Microbotryomycetes</taxon>
        <taxon>Sporidiobolales</taxon>
        <taxon>Sporidiobolaceae</taxon>
        <taxon>Rhodotorula</taxon>
    </lineage>
</organism>
<protein>
    <recommendedName>
        <fullName evidence="1">Pyridoxamine 5'-phosphate oxidase N-terminal domain-containing protein</fullName>
    </recommendedName>
</protein>
<evidence type="ECO:0000313" key="2">
    <source>
        <dbReference type="EMBL" id="POY72232.1"/>
    </source>
</evidence>
<dbReference type="InterPro" id="IPR012349">
    <property type="entry name" value="Split_barrel_FMN-bd"/>
</dbReference>
<dbReference type="OrthoDB" id="539398at2759"/>
<dbReference type="PANTHER" id="PTHR39336">
    <property type="entry name" value="PYRIDOXAMINE PHOSPHATE OXIDASE FAMILY PROTEIN (AFU_ORTHOLOGUE AFUA_6G11440)"/>
    <property type="match status" value="1"/>
</dbReference>
<proteinExistence type="predicted"/>